<dbReference type="PRINTS" id="PR00081">
    <property type="entry name" value="GDHRDH"/>
</dbReference>
<evidence type="ECO:0000256" key="1">
    <source>
        <dbReference type="ARBA" id="ARBA00006484"/>
    </source>
</evidence>
<name>A0ABR0RWS1_9EURO</name>
<comment type="similarity">
    <text evidence="1">Belongs to the short-chain dehydrogenases/reductases (SDR) family.</text>
</comment>
<keyword evidence="4" id="KW-1185">Reference proteome</keyword>
<accession>A0ABR0RWS1</accession>
<dbReference type="InterPro" id="IPR002347">
    <property type="entry name" value="SDR_fam"/>
</dbReference>
<dbReference type="SUPFAM" id="SSF51735">
    <property type="entry name" value="NAD(P)-binding Rossmann-fold domains"/>
    <property type="match status" value="1"/>
</dbReference>
<dbReference type="Proteomes" id="UP001334248">
    <property type="component" value="Unassembled WGS sequence"/>
</dbReference>
<organism evidence="3 4">
    <name type="scientific">Knufia obscura</name>
    <dbReference type="NCBI Taxonomy" id="1635080"/>
    <lineage>
        <taxon>Eukaryota</taxon>
        <taxon>Fungi</taxon>
        <taxon>Dikarya</taxon>
        <taxon>Ascomycota</taxon>
        <taxon>Pezizomycotina</taxon>
        <taxon>Eurotiomycetes</taxon>
        <taxon>Chaetothyriomycetidae</taxon>
        <taxon>Chaetothyriales</taxon>
        <taxon>Trichomeriaceae</taxon>
        <taxon>Knufia</taxon>
    </lineage>
</organism>
<proteinExistence type="inferred from homology"/>
<evidence type="ECO:0000256" key="2">
    <source>
        <dbReference type="ARBA" id="ARBA00023002"/>
    </source>
</evidence>
<dbReference type="RefSeq" id="XP_064732794.1">
    <property type="nucleotide sequence ID" value="XM_064870341.1"/>
</dbReference>
<dbReference type="PANTHER" id="PTHR43180">
    <property type="entry name" value="3-OXOACYL-(ACYL-CARRIER-PROTEIN) REDUCTASE (AFU_ORTHOLOGUE AFUA_6G11210)"/>
    <property type="match status" value="1"/>
</dbReference>
<dbReference type="Gene3D" id="3.40.50.720">
    <property type="entry name" value="NAD(P)-binding Rossmann-like Domain"/>
    <property type="match status" value="1"/>
</dbReference>
<sequence length="293" mass="31254">MTTINRPSTDDLSKSLSGKIILATGAASGIGLATAKLFYSSGAKVIIADLGEDRLKNAAAQVGPECKHYQCNVTSWSEQVEMFQWIKDNIGSPDIVFCNAGIDPELKAIASDAQETKAAEKVAYNYLADEYEDGSSTLKQPPSAVMDVNYRGVEYGVKLAVHHMRKADGGRIIVTGSANSYFPIASSNMYDASKAAVLGLMRSTAARQDLPAAGITISMLCPSSTATPMIEIVPEEAKAHVKMSGPEDVAWAVAYMATAPAQDVHGCAVQVKGTKLTEIEKSYQSWVTPLFYG</sequence>
<evidence type="ECO:0000313" key="4">
    <source>
        <dbReference type="Proteomes" id="UP001334248"/>
    </source>
</evidence>
<dbReference type="InterPro" id="IPR036291">
    <property type="entry name" value="NAD(P)-bd_dom_sf"/>
</dbReference>
<dbReference type="Pfam" id="PF00106">
    <property type="entry name" value="adh_short"/>
    <property type="match status" value="1"/>
</dbReference>
<comment type="caution">
    <text evidence="3">The sequence shown here is derived from an EMBL/GenBank/DDBJ whole genome shotgun (WGS) entry which is preliminary data.</text>
</comment>
<gene>
    <name evidence="3" type="ORF">PMZ80_001904</name>
</gene>
<keyword evidence="2" id="KW-0560">Oxidoreductase</keyword>
<dbReference type="PANTHER" id="PTHR43180:SF33">
    <property type="entry name" value="15-HYDROXYPROSTAGLANDIN DEHYDROGENASE [NAD(+)]-LIKE"/>
    <property type="match status" value="1"/>
</dbReference>
<dbReference type="GeneID" id="89995353"/>
<dbReference type="EMBL" id="JAVHJV010000002">
    <property type="protein sequence ID" value="KAK5944704.1"/>
    <property type="molecule type" value="Genomic_DNA"/>
</dbReference>
<protein>
    <submittedName>
        <fullName evidence="3">Uncharacterized protein</fullName>
    </submittedName>
</protein>
<reference evidence="3 4" key="1">
    <citation type="journal article" date="2023" name="Res Sq">
        <title>Genomic and morphological characterization of Knufia obscura isolated from the Mars 2020 spacecraft assembly facility.</title>
        <authorList>
            <person name="Chander A.M."/>
            <person name="Teixeira M.M."/>
            <person name="Singh N.K."/>
            <person name="Williams M.P."/>
            <person name="Parker C.W."/>
            <person name="Leo P."/>
            <person name="Stajich J.E."/>
            <person name="Torok T."/>
            <person name="Tighe S."/>
            <person name="Mason C.E."/>
            <person name="Venkateswaran K."/>
        </authorList>
    </citation>
    <scope>NUCLEOTIDE SEQUENCE [LARGE SCALE GENOMIC DNA]</scope>
    <source>
        <strain evidence="3 4">CCFEE 5817</strain>
    </source>
</reference>
<evidence type="ECO:0000313" key="3">
    <source>
        <dbReference type="EMBL" id="KAK5944704.1"/>
    </source>
</evidence>